<evidence type="ECO:0000313" key="3">
    <source>
        <dbReference type="Proteomes" id="UP000000662"/>
    </source>
</evidence>
<dbReference type="AlphaFoldDB" id="Q0B1W4"/>
<dbReference type="InterPro" id="IPR036928">
    <property type="entry name" value="AS_sf"/>
</dbReference>
<dbReference type="SUPFAM" id="SSF75304">
    <property type="entry name" value="Amidase signature (AS) enzymes"/>
    <property type="match status" value="1"/>
</dbReference>
<dbReference type="EC" id="3.5.1.4" evidence="2"/>
<dbReference type="InterPro" id="IPR023631">
    <property type="entry name" value="Amidase_dom"/>
</dbReference>
<dbReference type="eggNOG" id="COG0154">
    <property type="taxonomic scope" value="Bacteria"/>
</dbReference>
<gene>
    <name evidence="2" type="ordered locus">Bamb_6315</name>
</gene>
<dbReference type="RefSeq" id="WP_011661187.1">
    <property type="nucleotide sequence ID" value="NC_008392.1"/>
</dbReference>
<dbReference type="PANTHER" id="PTHR11895:SF7">
    <property type="entry name" value="GLUTAMYL-TRNA(GLN) AMIDOTRANSFERASE SUBUNIT A, MITOCHONDRIAL"/>
    <property type="match status" value="1"/>
</dbReference>
<dbReference type="InterPro" id="IPR000120">
    <property type="entry name" value="Amidase"/>
</dbReference>
<reference evidence="2" key="1">
    <citation type="submission" date="2006-08" db="EMBL/GenBank/DDBJ databases">
        <title>Complete sequence of Chromosome 3 of Burkholderia cepacia AMMD.</title>
        <authorList>
            <consortium name="US DOE Joint Genome Institute"/>
            <person name="Copeland A."/>
            <person name="Lucas S."/>
            <person name="Lapidus A."/>
            <person name="Barry K."/>
            <person name="Detter J.C."/>
            <person name="Glavina del Rio T."/>
            <person name="Hammon N."/>
            <person name="Israni S."/>
            <person name="Pitluck S."/>
            <person name="Bruce D."/>
            <person name="Chain P."/>
            <person name="Malfatti S."/>
            <person name="Shin M."/>
            <person name="Vergez L."/>
            <person name="Schmutz J."/>
            <person name="Larimer F."/>
            <person name="Land M."/>
            <person name="Hauser L."/>
            <person name="Kyrpides N."/>
            <person name="Kim E."/>
            <person name="Parke J."/>
            <person name="Coenye T."/>
            <person name="Konstantinidis K."/>
            <person name="Ramette A."/>
            <person name="Tiedje J."/>
            <person name="Richardson P."/>
        </authorList>
    </citation>
    <scope>NUCLEOTIDE SEQUENCE</scope>
    <source>
        <strain evidence="2">AMMD</strain>
    </source>
</reference>
<comment type="similarity">
    <text evidence="1">Belongs to the amidase family.</text>
</comment>
<dbReference type="PATRIC" id="fig|339670.21.peg.6192"/>
<evidence type="ECO:0000313" key="2">
    <source>
        <dbReference type="EMBL" id="ABI91859.1"/>
    </source>
</evidence>
<name>Q0B1W4_BURCM</name>
<dbReference type="Gene3D" id="3.90.1300.10">
    <property type="entry name" value="Amidase signature (AS) domain"/>
    <property type="match status" value="1"/>
</dbReference>
<organism evidence="2 3">
    <name type="scientific">Burkholderia ambifaria (strain ATCC BAA-244 / DSM 16087 / CCUG 44356 / LMG 19182 / AMMD)</name>
    <name type="common">Burkholderia cepacia (strain AMMD)</name>
    <dbReference type="NCBI Taxonomy" id="339670"/>
    <lineage>
        <taxon>Bacteria</taxon>
        <taxon>Pseudomonadati</taxon>
        <taxon>Pseudomonadota</taxon>
        <taxon>Betaproteobacteria</taxon>
        <taxon>Burkholderiales</taxon>
        <taxon>Burkholderiaceae</taxon>
        <taxon>Burkholderia</taxon>
        <taxon>Burkholderia cepacia complex</taxon>
    </lineage>
</organism>
<dbReference type="PROSITE" id="PS00571">
    <property type="entry name" value="AMIDASES"/>
    <property type="match status" value="1"/>
</dbReference>
<dbReference type="PANTHER" id="PTHR11895">
    <property type="entry name" value="TRANSAMIDASE"/>
    <property type="match status" value="1"/>
</dbReference>
<dbReference type="Pfam" id="PF01425">
    <property type="entry name" value="Amidase"/>
    <property type="match status" value="1"/>
</dbReference>
<evidence type="ECO:0000256" key="1">
    <source>
        <dbReference type="ARBA" id="ARBA00009199"/>
    </source>
</evidence>
<dbReference type="KEGG" id="bam:Bamb_6315"/>
<dbReference type="GO" id="GO:0004040">
    <property type="term" value="F:amidase activity"/>
    <property type="evidence" value="ECO:0007669"/>
    <property type="project" value="UniProtKB-EC"/>
</dbReference>
<accession>Q0B1W4</accession>
<dbReference type="Proteomes" id="UP000000662">
    <property type="component" value="Chromosome 3"/>
</dbReference>
<protein>
    <submittedName>
        <fullName evidence="2">Amidase</fullName>
        <ecNumber evidence="2">3.5.1.4</ecNumber>
    </submittedName>
</protein>
<keyword evidence="2" id="KW-0378">Hydrolase</keyword>
<dbReference type="GeneID" id="93088637"/>
<sequence length="482" mass="51007">MISLEEYARYDGLGLAGLVAKKDVTPQELLDTAFAAIDKVNPAINAVLQVLREQATGTVSAGIPAGPFSGVPFLIKEAVLQAKDVKCEMGSGLARGLVAPADSELMTRFRQCGLVLAGTTQTSEFAYSPSTEPRLHGAVRNPWDLTRSAGGSSGGAGAAVAAGIVPVAHGNDGGGSIRIPASCNGLVGLKPSRFRTPWGPNHGAELVFGAISEFALTRTVRDAAALLDAVSGADVGAPGHPLPQLEPYATAMTKPPRPLRIAWSTKTGSGELPDADCMQAVHRTVRLLEELGHIVVEDAPVYDWEQFLDATHVVWMSFIAASAQQLALATGRTPGPHNLEAATLASYEEGKNFKATDLIGALGQHNAVCRQVGAFFETVDVFLTPTLARLPRPLGELNQDRAGIAAFEWTKQVFSYIPFTPVFNITGQPAMSLPLHVTESGLPVGVHFAGRYGQEATLLQLAAQLEQARPWATRRPPVHVAR</sequence>
<dbReference type="EMBL" id="CP000442">
    <property type="protein sequence ID" value="ABI91859.1"/>
    <property type="molecule type" value="Genomic_DNA"/>
</dbReference>
<dbReference type="InterPro" id="IPR020556">
    <property type="entry name" value="Amidase_CS"/>
</dbReference>
<proteinExistence type="inferred from homology"/>
<keyword evidence="3" id="KW-1185">Reference proteome</keyword>